<evidence type="ECO:0000313" key="1">
    <source>
        <dbReference type="EMBL" id="QTC90854.1"/>
    </source>
</evidence>
<proteinExistence type="predicted"/>
<gene>
    <name evidence="1" type="ORF">IFJ75_16750</name>
</gene>
<accession>A0A975C0Q6</accession>
<dbReference type="Proteomes" id="UP000663918">
    <property type="component" value="Chromosome"/>
</dbReference>
<evidence type="ECO:0000313" key="2">
    <source>
        <dbReference type="Proteomes" id="UP000663918"/>
    </source>
</evidence>
<name>A0A975C0Q6_9CAUL</name>
<dbReference type="KEGG" id="bgoe:IFJ75_16750"/>
<organism evidence="1 2">
    <name type="scientific">Brevundimonas goettingensis</name>
    <dbReference type="NCBI Taxonomy" id="2774190"/>
    <lineage>
        <taxon>Bacteria</taxon>
        <taxon>Pseudomonadati</taxon>
        <taxon>Pseudomonadota</taxon>
        <taxon>Alphaproteobacteria</taxon>
        <taxon>Caulobacterales</taxon>
        <taxon>Caulobacteraceae</taxon>
        <taxon>Brevundimonas</taxon>
    </lineage>
</organism>
<sequence>MAIDLDDATDDARRLLAESWCCENAEKRWFRSVDKLKQTVRFSFQCRRDAVHFWLSN</sequence>
<dbReference type="EMBL" id="CP062222">
    <property type="protein sequence ID" value="QTC90854.1"/>
    <property type="molecule type" value="Genomic_DNA"/>
</dbReference>
<dbReference type="RefSeq" id="WP_207869628.1">
    <property type="nucleotide sequence ID" value="NZ_CP062222.1"/>
</dbReference>
<dbReference type="AlphaFoldDB" id="A0A975C0Q6"/>
<keyword evidence="2" id="KW-1185">Reference proteome</keyword>
<protein>
    <submittedName>
        <fullName evidence="1">Uncharacterized protein</fullName>
    </submittedName>
</protein>
<reference evidence="1" key="1">
    <citation type="submission" date="2020-09" db="EMBL/GenBank/DDBJ databases">
        <title>Brevundimonas sp. LVF2 isolated from a puddle in Goettingen, Germany.</title>
        <authorList>
            <person name="Friedrich I."/>
            <person name="Klassen A."/>
            <person name="Hannes N."/>
            <person name="Schneider D."/>
            <person name="Hertel R."/>
            <person name="Daniel R."/>
        </authorList>
    </citation>
    <scope>NUCLEOTIDE SEQUENCE</scope>
    <source>
        <strain evidence="1">LVF2</strain>
    </source>
</reference>